<dbReference type="STRING" id="545695.TREAZ_0589"/>
<dbReference type="GO" id="GO:0015074">
    <property type="term" value="P:DNA integration"/>
    <property type="evidence" value="ECO:0007669"/>
    <property type="project" value="InterPro"/>
</dbReference>
<evidence type="ECO:0000259" key="4">
    <source>
        <dbReference type="PROSITE" id="PS51898"/>
    </source>
</evidence>
<evidence type="ECO:0000256" key="1">
    <source>
        <dbReference type="ARBA" id="ARBA00008857"/>
    </source>
</evidence>
<feature type="domain" description="Tyr recombinase" evidence="4">
    <location>
        <begin position="169"/>
        <end position="345"/>
    </location>
</feature>
<accession>F5YBJ4</accession>
<dbReference type="RefSeq" id="WP_015711370.1">
    <property type="nucleotide sequence ID" value="NC_015577.1"/>
</dbReference>
<evidence type="ECO:0000313" key="6">
    <source>
        <dbReference type="Proteomes" id="UP000009222"/>
    </source>
</evidence>
<evidence type="ECO:0000256" key="2">
    <source>
        <dbReference type="ARBA" id="ARBA00023125"/>
    </source>
</evidence>
<dbReference type="GO" id="GO:0003677">
    <property type="term" value="F:DNA binding"/>
    <property type="evidence" value="ECO:0007669"/>
    <property type="project" value="UniProtKB-KW"/>
</dbReference>
<dbReference type="HOGENOM" id="CLU_033139_1_0_12"/>
<dbReference type="InterPro" id="IPR013762">
    <property type="entry name" value="Integrase-like_cat_sf"/>
</dbReference>
<dbReference type="Gene3D" id="1.10.443.10">
    <property type="entry name" value="Intergrase catalytic core"/>
    <property type="match status" value="1"/>
</dbReference>
<proteinExistence type="inferred from homology"/>
<dbReference type="SUPFAM" id="SSF56349">
    <property type="entry name" value="DNA breaking-rejoining enzymes"/>
    <property type="match status" value="1"/>
</dbReference>
<dbReference type="InterPro" id="IPR010998">
    <property type="entry name" value="Integrase_recombinase_N"/>
</dbReference>
<dbReference type="InterPro" id="IPR025269">
    <property type="entry name" value="SAM-like_dom"/>
</dbReference>
<dbReference type="AlphaFoldDB" id="F5YBJ4"/>
<evidence type="ECO:0000256" key="3">
    <source>
        <dbReference type="ARBA" id="ARBA00023172"/>
    </source>
</evidence>
<dbReference type="EMBL" id="CP001841">
    <property type="protein sequence ID" value="AEF80237.1"/>
    <property type="molecule type" value="Genomic_DNA"/>
</dbReference>
<organism evidence="5 6">
    <name type="scientific">Leadbettera azotonutricia (strain ATCC BAA-888 / DSM 13862 / ZAS-9)</name>
    <name type="common">Treponema azotonutricium</name>
    <dbReference type="NCBI Taxonomy" id="545695"/>
    <lineage>
        <taxon>Bacteria</taxon>
        <taxon>Pseudomonadati</taxon>
        <taxon>Spirochaetota</taxon>
        <taxon>Spirochaetia</taxon>
        <taxon>Spirochaetales</taxon>
        <taxon>Breznakiellaceae</taxon>
        <taxon>Leadbettera</taxon>
    </lineage>
</organism>
<gene>
    <name evidence="5" type="ordered locus">TREAZ_0589</name>
</gene>
<sequence>MGVKIREIRGKLYLDIYDKGQRHAEALHLSVSKDPAMNKENMRRAEYARARREQQLFDGSWNLQDTLSAKKSLYRYIEEMAKGRDARKDRVCKCLPYLKKYPGGDLIQLGQVNSKWFNNFQDWMLKESGLGEQSANSYVLGVRMALGQAVRENILTADPAEGIKAISIPEPDMVTLTLGELKKMAGVPIGGKLGAEVQKGFIFACYCGLRISDIKTLIWGDIEHDTDGARLAKKQVKTKKRVFIPLHASAWGIINDGKLHNKGEPLFPLLAGSSTETNRYLKQWAAKAGIQKNIGWHTARRSCATILHSLGVDIYTIQKILGHGKIATTAIYTQVSDKEKRTGIDKMPEIKLAVGIEGKKELAFPKNEDKGTAQ</sequence>
<reference evidence="6" key="1">
    <citation type="submission" date="2009-12" db="EMBL/GenBank/DDBJ databases">
        <title>Complete sequence of Treponema azotonutricium strain ZAS-9.</title>
        <authorList>
            <person name="Tetu S.G."/>
            <person name="Matson E."/>
            <person name="Ren Q."/>
            <person name="Seshadri R."/>
            <person name="Elbourne L."/>
            <person name="Hassan K.A."/>
            <person name="Durkin A."/>
            <person name="Radune D."/>
            <person name="Mohamoud Y."/>
            <person name="Shay R."/>
            <person name="Jin S."/>
            <person name="Zhang X."/>
            <person name="Lucey K."/>
            <person name="Ballor N.R."/>
            <person name="Ottesen E."/>
            <person name="Rosenthal R."/>
            <person name="Allen A."/>
            <person name="Leadbetter J.R."/>
            <person name="Paulsen I.T."/>
        </authorList>
    </citation>
    <scope>NUCLEOTIDE SEQUENCE [LARGE SCALE GENOMIC DNA]</scope>
    <source>
        <strain evidence="6">ATCC BAA-888 / DSM 13862 / ZAS-9</strain>
    </source>
</reference>
<keyword evidence="3" id="KW-0233">DNA recombination</keyword>
<evidence type="ECO:0000313" key="5">
    <source>
        <dbReference type="EMBL" id="AEF80237.1"/>
    </source>
</evidence>
<keyword evidence="2" id="KW-0238">DNA-binding</keyword>
<dbReference type="PANTHER" id="PTHR30349:SF64">
    <property type="entry name" value="PROPHAGE INTEGRASE INTD-RELATED"/>
    <property type="match status" value="1"/>
</dbReference>
<dbReference type="Proteomes" id="UP000009222">
    <property type="component" value="Chromosome"/>
</dbReference>
<comment type="similarity">
    <text evidence="1">Belongs to the 'phage' integrase family.</text>
</comment>
<keyword evidence="6" id="KW-1185">Reference proteome</keyword>
<dbReference type="Pfam" id="PF13102">
    <property type="entry name" value="Phage_int_SAM_5"/>
    <property type="match status" value="1"/>
</dbReference>
<dbReference type="eggNOG" id="COG0582">
    <property type="taxonomic scope" value="Bacteria"/>
</dbReference>
<dbReference type="OrthoDB" id="9801717at2"/>
<dbReference type="InterPro" id="IPR011010">
    <property type="entry name" value="DNA_brk_join_enz"/>
</dbReference>
<dbReference type="Pfam" id="PF00589">
    <property type="entry name" value="Phage_integrase"/>
    <property type="match status" value="1"/>
</dbReference>
<dbReference type="CDD" id="cd01185">
    <property type="entry name" value="INTN1_C_like"/>
    <property type="match status" value="1"/>
</dbReference>
<protein>
    <submittedName>
        <fullName evidence="5">Site-specific recombinase, phage integrase family</fullName>
    </submittedName>
</protein>
<reference evidence="5 6" key="2">
    <citation type="journal article" date="2011" name="ISME J.">
        <title>RNA-seq reveals cooperative metabolic interactions between two termite-gut spirochete species in co-culture.</title>
        <authorList>
            <person name="Rosenthal A.Z."/>
            <person name="Matson E.G."/>
            <person name="Eldar A."/>
            <person name="Leadbetter J.R."/>
        </authorList>
    </citation>
    <scope>NUCLEOTIDE SEQUENCE [LARGE SCALE GENOMIC DNA]</scope>
    <source>
        <strain evidence="6">ATCC BAA-888 / DSM 13862 / ZAS-9</strain>
    </source>
</reference>
<dbReference type="Gene3D" id="1.10.150.130">
    <property type="match status" value="1"/>
</dbReference>
<dbReference type="InterPro" id="IPR050090">
    <property type="entry name" value="Tyrosine_recombinase_XerCD"/>
</dbReference>
<dbReference type="InterPro" id="IPR002104">
    <property type="entry name" value="Integrase_catalytic"/>
</dbReference>
<dbReference type="InParanoid" id="F5YBJ4"/>
<dbReference type="GO" id="GO:0006310">
    <property type="term" value="P:DNA recombination"/>
    <property type="evidence" value="ECO:0007669"/>
    <property type="project" value="UniProtKB-KW"/>
</dbReference>
<dbReference type="PANTHER" id="PTHR30349">
    <property type="entry name" value="PHAGE INTEGRASE-RELATED"/>
    <property type="match status" value="1"/>
</dbReference>
<dbReference type="KEGG" id="taz:TREAZ_0589"/>
<dbReference type="PROSITE" id="PS51898">
    <property type="entry name" value="TYR_RECOMBINASE"/>
    <property type="match status" value="1"/>
</dbReference>
<name>F5YBJ4_LEAAZ</name>